<keyword evidence="1 5" id="KW-0963">Cytoplasm</keyword>
<dbReference type="GO" id="GO:0034227">
    <property type="term" value="P:tRNA thio-modification"/>
    <property type="evidence" value="ECO:0007669"/>
    <property type="project" value="UniProtKB-UniRule"/>
</dbReference>
<dbReference type="InterPro" id="IPR016155">
    <property type="entry name" value="Mopterin_synth/thiamin_S_b"/>
</dbReference>
<comment type="function">
    <text evidence="5">Acts as a sulfur carrier required for 2-thiolation of mcm(5)S(2)U at tRNA wobble positions of cytosolic tRNA(Lys), tRNA(Glu) and tRNA(Gln). Serves as sulfur donor in tRNA 2-thiolation reaction by being thiocarboxylated (-COSH) at its C-terminus by the MOCS3/UBA4 homolog. The sulfur is then transferred to tRNA to form 2-thiolation of mcm(5)S(2)U. Also acts as a ubiquitin-like protein (UBL) that is covalently conjugated via an isopeptide bond to lysine residues of target proteins. The thiocarboxylated form serves as substrate for conjugation and oxidative stress specifically induces the formation of UBL-protein conjugates.</text>
</comment>
<dbReference type="Pfam" id="PF16672">
    <property type="entry name" value="LAMTOR5"/>
    <property type="match status" value="1"/>
</dbReference>
<accession>A0A2A6BEH9</accession>
<dbReference type="InterPro" id="IPR024135">
    <property type="entry name" value="LAMTOR5"/>
</dbReference>
<evidence type="ECO:0000256" key="1">
    <source>
        <dbReference type="ARBA" id="ARBA00022490"/>
    </source>
</evidence>
<dbReference type="InterPro" id="IPR015221">
    <property type="entry name" value="Urm1"/>
</dbReference>
<evidence type="ECO:0000313" key="7">
    <source>
        <dbReference type="EnsemblMetazoa" id="PPA23801.1"/>
    </source>
</evidence>
<dbReference type="PANTHER" id="PTHR14986">
    <property type="entry name" value="RURM1 PROTEIN"/>
    <property type="match status" value="1"/>
</dbReference>
<dbReference type="Gene3D" id="3.10.20.30">
    <property type="match status" value="1"/>
</dbReference>
<evidence type="ECO:0000256" key="5">
    <source>
        <dbReference type="HAMAP-Rule" id="MF_03048"/>
    </source>
</evidence>
<evidence type="ECO:0000313" key="8">
    <source>
        <dbReference type="Proteomes" id="UP000005239"/>
    </source>
</evidence>
<evidence type="ECO:0000256" key="4">
    <source>
        <dbReference type="ARBA" id="ARBA00022786"/>
    </source>
</evidence>
<name>A0A2A6BEH9_PRIPA</name>
<keyword evidence="8" id="KW-1185">Reference proteome</keyword>
<accession>A0A8R1YJC4</accession>
<dbReference type="Pfam" id="PF09138">
    <property type="entry name" value="Urm1"/>
    <property type="match status" value="1"/>
</dbReference>
<dbReference type="GO" id="GO:0031386">
    <property type="term" value="F:protein tag activity"/>
    <property type="evidence" value="ECO:0000318"/>
    <property type="project" value="GO_Central"/>
</dbReference>
<dbReference type="GO" id="GO:0005829">
    <property type="term" value="C:cytosol"/>
    <property type="evidence" value="ECO:0007669"/>
    <property type="project" value="UniProtKB-UniRule"/>
</dbReference>
<keyword evidence="3 5" id="KW-0819">tRNA processing</keyword>
<evidence type="ECO:0000256" key="3">
    <source>
        <dbReference type="ARBA" id="ARBA00022694"/>
    </source>
</evidence>
<feature type="modified residue" description="1-thioglycine" evidence="5">
    <location>
        <position position="174"/>
    </location>
</feature>
<dbReference type="EnsemblMetazoa" id="PPA23801.1">
    <property type="protein sequence ID" value="PPA23801.1"/>
    <property type="gene ID" value="WBGene00113355"/>
</dbReference>
<gene>
    <name evidence="7" type="primary">WBGene00113355</name>
</gene>
<dbReference type="Gene3D" id="3.30.450.30">
    <property type="entry name" value="Dynein light chain 2a, cytoplasmic"/>
    <property type="match status" value="1"/>
</dbReference>
<reference evidence="7" key="2">
    <citation type="submission" date="2022-06" db="UniProtKB">
        <authorList>
            <consortium name="EnsemblMetazoa"/>
        </authorList>
    </citation>
    <scope>IDENTIFICATION</scope>
    <source>
        <strain evidence="7">PS312</strain>
    </source>
</reference>
<organism evidence="7 8">
    <name type="scientific">Pristionchus pacificus</name>
    <name type="common">Parasitic nematode worm</name>
    <dbReference type="NCBI Taxonomy" id="54126"/>
    <lineage>
        <taxon>Eukaryota</taxon>
        <taxon>Metazoa</taxon>
        <taxon>Ecdysozoa</taxon>
        <taxon>Nematoda</taxon>
        <taxon>Chromadorea</taxon>
        <taxon>Rhabditida</taxon>
        <taxon>Rhabditina</taxon>
        <taxon>Diplogasteromorpha</taxon>
        <taxon>Diplogasteroidea</taxon>
        <taxon>Neodiplogasteridae</taxon>
        <taxon>Pristionchus</taxon>
    </lineage>
</organism>
<dbReference type="AlphaFoldDB" id="A0A2A6BEH9"/>
<dbReference type="GO" id="GO:0005634">
    <property type="term" value="C:nucleus"/>
    <property type="evidence" value="ECO:0000318"/>
    <property type="project" value="GO_Central"/>
</dbReference>
<dbReference type="HAMAP" id="MF_03048">
    <property type="entry name" value="Urm1"/>
    <property type="match status" value="1"/>
</dbReference>
<comment type="pathway">
    <text evidence="5 6">tRNA modification; 5-methoxycarbonylmethyl-2-thiouridine-tRNA biosynthesis.</text>
</comment>
<dbReference type="InterPro" id="IPR012675">
    <property type="entry name" value="Beta-grasp_dom_sf"/>
</dbReference>
<proteinExistence type="inferred from homology"/>
<dbReference type="GO" id="GO:0071986">
    <property type="term" value="C:Ragulator complex"/>
    <property type="evidence" value="ECO:0007669"/>
    <property type="project" value="InterPro"/>
</dbReference>
<comment type="subcellular location">
    <subcellularLocation>
        <location evidence="5 6">Cytoplasm</location>
    </subcellularLocation>
</comment>
<keyword evidence="4 5" id="KW-0833">Ubl conjugation pathway</keyword>
<evidence type="ECO:0000256" key="6">
    <source>
        <dbReference type="RuleBase" id="RU361182"/>
    </source>
</evidence>
<evidence type="ECO:0000256" key="2">
    <source>
        <dbReference type="ARBA" id="ARBA00022499"/>
    </source>
</evidence>
<reference evidence="8" key="1">
    <citation type="journal article" date="2008" name="Nat. Genet.">
        <title>The Pristionchus pacificus genome provides a unique perspective on nematode lifestyle and parasitism.</title>
        <authorList>
            <person name="Dieterich C."/>
            <person name="Clifton S.W."/>
            <person name="Schuster L.N."/>
            <person name="Chinwalla A."/>
            <person name="Delehaunty K."/>
            <person name="Dinkelacker I."/>
            <person name="Fulton L."/>
            <person name="Fulton R."/>
            <person name="Godfrey J."/>
            <person name="Minx P."/>
            <person name="Mitreva M."/>
            <person name="Roeseler W."/>
            <person name="Tian H."/>
            <person name="Witte H."/>
            <person name="Yang S.P."/>
            <person name="Wilson R.K."/>
            <person name="Sommer R.J."/>
        </authorList>
    </citation>
    <scope>NUCLEOTIDE SEQUENCE [LARGE SCALE GENOMIC DNA]</scope>
    <source>
        <strain evidence="8">PS312</strain>
    </source>
</reference>
<dbReference type="CDD" id="cd01764">
    <property type="entry name" value="Ubl_Urm1"/>
    <property type="match status" value="1"/>
</dbReference>
<comment type="PTM">
    <text evidence="5">C-terminal thiocarboxylation occurs in 2 steps, it is first acyl-adenylated (-COAMP) via the hesA/moeB/thiF part of the MOCS3/UBA4 homolog, then thiocarboxylated (-COSH) via the rhodanese domain of the MOCS3/UBA4 homolog.</text>
</comment>
<dbReference type="GO" id="GO:0032447">
    <property type="term" value="P:protein urmylation"/>
    <property type="evidence" value="ECO:0000318"/>
    <property type="project" value="GO_Central"/>
</dbReference>
<comment type="similarity">
    <text evidence="5 6">Belongs to the URM1 family.</text>
</comment>
<sequence>MADREEILRNVMDEVSPGAVGVVVADSTGLVISSRGTMGKESAAMGTQLISLAAELDPRERKPPVIQLQSESERMTETSLTLEFTGGSEFLVGNQKMHQVSISGEELTIRSVLIWLKENLLKNCDRIDLLLEGDAVRPGVLVLVNDTDWELLDEEKTVLKNGDRVTFISTLHGG</sequence>
<dbReference type="SUPFAM" id="SSF54285">
    <property type="entry name" value="MoaD/ThiS"/>
    <property type="match status" value="1"/>
</dbReference>
<keyword evidence="2 5" id="KW-1017">Isopeptide bond</keyword>
<dbReference type="GO" id="GO:0043066">
    <property type="term" value="P:negative regulation of apoptotic process"/>
    <property type="evidence" value="ECO:0007669"/>
    <property type="project" value="InterPro"/>
</dbReference>
<dbReference type="GO" id="GO:0002098">
    <property type="term" value="P:tRNA wobble uridine modification"/>
    <property type="evidence" value="ECO:0007669"/>
    <property type="project" value="UniProtKB-UniRule"/>
</dbReference>
<feature type="cross-link" description="Glycyl lysine isopeptide (Gly-Lys) (interchain with K-? in acceptor proteins)" evidence="5">
    <location>
        <position position="174"/>
    </location>
</feature>
<protein>
    <recommendedName>
        <fullName evidence="5">Ubiquitin-related modifier 1 homolog</fullName>
    </recommendedName>
</protein>
<dbReference type="Proteomes" id="UP000005239">
    <property type="component" value="Unassembled WGS sequence"/>
</dbReference>